<gene>
    <name evidence="1" type="ORF">NLG97_g8455</name>
</gene>
<proteinExistence type="predicted"/>
<reference evidence="1" key="1">
    <citation type="submission" date="2022-07" db="EMBL/GenBank/DDBJ databases">
        <title>Genome Sequence of Lecanicillium saksenae.</title>
        <authorList>
            <person name="Buettner E."/>
        </authorList>
    </citation>
    <scope>NUCLEOTIDE SEQUENCE</scope>
    <source>
        <strain evidence="1">VT-O1</strain>
    </source>
</reference>
<protein>
    <submittedName>
        <fullName evidence="1">Uncharacterized protein</fullName>
    </submittedName>
</protein>
<name>A0ACC1QIU3_9HYPO</name>
<dbReference type="EMBL" id="JANAKD010001491">
    <property type="protein sequence ID" value="KAJ3478908.1"/>
    <property type="molecule type" value="Genomic_DNA"/>
</dbReference>
<evidence type="ECO:0000313" key="2">
    <source>
        <dbReference type="Proteomes" id="UP001148737"/>
    </source>
</evidence>
<evidence type="ECO:0000313" key="1">
    <source>
        <dbReference type="EMBL" id="KAJ3478908.1"/>
    </source>
</evidence>
<sequence>MVSPEILGLDLINYLSAHLTISDLGSLRLSSRALASQVSSSQYYVRHLKTRTVRFTVADLKNFSEATQEDGLCCWLEHLTLSCAAEMRPIGTKELARMRRLLILAFDNIYTRSKKNSIASLCLNVTPGRSSVLFRFDRRERSFRRPHERGYHGTWRCVWDAAARLFTATVSALDTSKLRVLETLDLFTTSPGALGYDMFTSLPREFPSLGSFKDLLYFTGRFSAPMEARPRYKTHENDVGREETCRRVWPGHVLSDISTVLTRMMPNLVNLSVSWYDISRRLVYWNQNWDSQMSTPGTNTIAQPSPAKKMSHCHLAGFFVSESDLLTFLVAHSPRTISAHHVFLTSGRWASILRYLHSRSSSTKWYHLEDVKENLFLVLFQVPGRPKFRLMPGLSGVTELVGEKPLGQEPAEYQLPMPMAPHSREHRAWHQAIRRRFGPLDDDTHYIKLKTPPISPKATTDDDIEEMYLSDDYPDWDGTGGGS</sequence>
<accession>A0ACC1QIU3</accession>
<comment type="caution">
    <text evidence="1">The sequence shown here is derived from an EMBL/GenBank/DDBJ whole genome shotgun (WGS) entry which is preliminary data.</text>
</comment>
<dbReference type="Proteomes" id="UP001148737">
    <property type="component" value="Unassembled WGS sequence"/>
</dbReference>
<keyword evidence="2" id="KW-1185">Reference proteome</keyword>
<organism evidence="1 2">
    <name type="scientific">Lecanicillium saksenae</name>
    <dbReference type="NCBI Taxonomy" id="468837"/>
    <lineage>
        <taxon>Eukaryota</taxon>
        <taxon>Fungi</taxon>
        <taxon>Dikarya</taxon>
        <taxon>Ascomycota</taxon>
        <taxon>Pezizomycotina</taxon>
        <taxon>Sordariomycetes</taxon>
        <taxon>Hypocreomycetidae</taxon>
        <taxon>Hypocreales</taxon>
        <taxon>Cordycipitaceae</taxon>
        <taxon>Lecanicillium</taxon>
    </lineage>
</organism>